<evidence type="ECO:0000313" key="3">
    <source>
        <dbReference type="Proteomes" id="UP000054560"/>
    </source>
</evidence>
<dbReference type="RefSeq" id="XP_014158013.1">
    <property type="nucleotide sequence ID" value="XM_014302538.1"/>
</dbReference>
<reference evidence="2 3" key="1">
    <citation type="submission" date="2011-02" db="EMBL/GenBank/DDBJ databases">
        <title>The Genome Sequence of Sphaeroforma arctica JP610.</title>
        <authorList>
            <consortium name="The Broad Institute Genome Sequencing Platform"/>
            <person name="Russ C."/>
            <person name="Cuomo C."/>
            <person name="Young S.K."/>
            <person name="Zeng Q."/>
            <person name="Gargeya S."/>
            <person name="Alvarado L."/>
            <person name="Berlin A."/>
            <person name="Chapman S.B."/>
            <person name="Chen Z."/>
            <person name="Freedman E."/>
            <person name="Gellesch M."/>
            <person name="Goldberg J."/>
            <person name="Griggs A."/>
            <person name="Gujja S."/>
            <person name="Heilman E."/>
            <person name="Heiman D."/>
            <person name="Howarth C."/>
            <person name="Mehta T."/>
            <person name="Neiman D."/>
            <person name="Pearson M."/>
            <person name="Roberts A."/>
            <person name="Saif S."/>
            <person name="Shea T."/>
            <person name="Shenoy N."/>
            <person name="Sisk P."/>
            <person name="Stolte C."/>
            <person name="Sykes S."/>
            <person name="White J."/>
            <person name="Yandava C."/>
            <person name="Burger G."/>
            <person name="Gray M.W."/>
            <person name="Holland P.W.H."/>
            <person name="King N."/>
            <person name="Lang F.B.F."/>
            <person name="Roger A.J."/>
            <person name="Ruiz-Trillo I."/>
            <person name="Haas B."/>
            <person name="Nusbaum C."/>
            <person name="Birren B."/>
        </authorList>
    </citation>
    <scope>NUCLEOTIDE SEQUENCE [LARGE SCALE GENOMIC DNA]</scope>
    <source>
        <strain evidence="2 3">JP610</strain>
    </source>
</reference>
<accession>A0A0L0G5M7</accession>
<evidence type="ECO:0000313" key="2">
    <source>
        <dbReference type="EMBL" id="KNC84111.1"/>
    </source>
</evidence>
<feature type="region of interest" description="Disordered" evidence="1">
    <location>
        <begin position="117"/>
        <end position="151"/>
    </location>
</feature>
<dbReference type="GeneID" id="25904159"/>
<dbReference type="EMBL" id="KQ241787">
    <property type="protein sequence ID" value="KNC84111.1"/>
    <property type="molecule type" value="Genomic_DNA"/>
</dbReference>
<gene>
    <name evidence="2" type="ORF">SARC_03655</name>
</gene>
<name>A0A0L0G5M7_9EUKA</name>
<evidence type="ECO:0000256" key="1">
    <source>
        <dbReference type="SAM" id="MobiDB-lite"/>
    </source>
</evidence>
<dbReference type="AlphaFoldDB" id="A0A0L0G5M7"/>
<organism evidence="2 3">
    <name type="scientific">Sphaeroforma arctica JP610</name>
    <dbReference type="NCBI Taxonomy" id="667725"/>
    <lineage>
        <taxon>Eukaryota</taxon>
        <taxon>Ichthyosporea</taxon>
        <taxon>Ichthyophonida</taxon>
        <taxon>Sphaeroforma</taxon>
    </lineage>
</organism>
<proteinExistence type="predicted"/>
<sequence>MVKELQSAHYQYKKKSQTSYSIRPDLWTVQFYPPKMKLIVALAALCGAVSAMSPPQPSWTPAPEREPISCVEKDQLNNICGKNKRPIVSDFECCQWSGQCGYGIPKCLERNCCEDKRTPAPKPPAQTDTPSKPTDTHPEPTASTPKPTPIPTPLPVVPCGITVGAEYFDDYVCDAKKHSIVNFPKECCAEKDGACGDIPFCSEKQCCMPEKDLPELVMTCPMKLEIEKKENHRIAYTCDDDFHVRDDGYLCCRWSTSVTEKKKPECYEFGVFQKCRESSCCVPNEEFEDDY</sequence>
<dbReference type="Proteomes" id="UP000054560">
    <property type="component" value="Unassembled WGS sequence"/>
</dbReference>
<keyword evidence="3" id="KW-1185">Reference proteome</keyword>
<protein>
    <submittedName>
        <fullName evidence="2">Uncharacterized protein</fullName>
    </submittedName>
</protein>